<organism evidence="1">
    <name type="scientific">Tanacetum cinerariifolium</name>
    <name type="common">Dalmatian daisy</name>
    <name type="synonym">Chrysanthemum cinerariifolium</name>
    <dbReference type="NCBI Taxonomy" id="118510"/>
    <lineage>
        <taxon>Eukaryota</taxon>
        <taxon>Viridiplantae</taxon>
        <taxon>Streptophyta</taxon>
        <taxon>Embryophyta</taxon>
        <taxon>Tracheophyta</taxon>
        <taxon>Spermatophyta</taxon>
        <taxon>Magnoliopsida</taxon>
        <taxon>eudicotyledons</taxon>
        <taxon>Gunneridae</taxon>
        <taxon>Pentapetalae</taxon>
        <taxon>asterids</taxon>
        <taxon>campanulids</taxon>
        <taxon>Asterales</taxon>
        <taxon>Asteraceae</taxon>
        <taxon>Asteroideae</taxon>
        <taxon>Anthemideae</taxon>
        <taxon>Anthemidinae</taxon>
        <taxon>Tanacetum</taxon>
    </lineage>
</organism>
<dbReference type="EMBL" id="BKCJ010010649">
    <property type="protein sequence ID" value="GEU92528.1"/>
    <property type="molecule type" value="Genomic_DNA"/>
</dbReference>
<protein>
    <submittedName>
        <fullName evidence="1">Ankyrin repeat-containing protein</fullName>
    </submittedName>
</protein>
<reference evidence="1" key="1">
    <citation type="journal article" date="2019" name="Sci. Rep.">
        <title>Draft genome of Tanacetum cinerariifolium, the natural source of mosquito coil.</title>
        <authorList>
            <person name="Yamashiro T."/>
            <person name="Shiraishi A."/>
            <person name="Satake H."/>
            <person name="Nakayama K."/>
        </authorList>
    </citation>
    <scope>NUCLEOTIDE SEQUENCE</scope>
</reference>
<sequence length="125" mass="14020">MACSSSNIPPDASRYLYASNANVCNFVSVKLSGRHNYHLWKAQMLCLMESHNMRGIVDDTFSGPLILDIETHKQYDSLLKGWIFGSIGEEVLRGVYNLCSAKDVWKELNATYDTTSPNPIAMADR</sequence>
<evidence type="ECO:0000313" key="1">
    <source>
        <dbReference type="EMBL" id="GEU92528.1"/>
    </source>
</evidence>
<name>A0A6L2P1Y2_TANCI</name>
<dbReference type="AlphaFoldDB" id="A0A6L2P1Y2"/>
<proteinExistence type="predicted"/>
<dbReference type="PANTHER" id="PTHR37610">
    <property type="entry name" value="CCHC-TYPE DOMAIN-CONTAINING PROTEIN"/>
    <property type="match status" value="1"/>
</dbReference>
<accession>A0A6L2P1Y2</accession>
<dbReference type="PANTHER" id="PTHR37610:SF103">
    <property type="entry name" value="SERINE_THREONINE-PROTEIN PHOSPHATASE 6 REGULATORY ANKYRIN REPEAT SUBUNIT C-LIKE ISOFORM X1"/>
    <property type="match status" value="1"/>
</dbReference>
<gene>
    <name evidence="1" type="ORF">Tci_064506</name>
</gene>
<comment type="caution">
    <text evidence="1">The sequence shown here is derived from an EMBL/GenBank/DDBJ whole genome shotgun (WGS) entry which is preliminary data.</text>
</comment>